<dbReference type="Proteomes" id="UP000236000">
    <property type="component" value="Unassembled WGS sequence"/>
</dbReference>
<feature type="domain" description="Thioredoxin" evidence="3">
    <location>
        <begin position="9"/>
        <end position="143"/>
    </location>
</feature>
<dbReference type="InterPro" id="IPR012336">
    <property type="entry name" value="Thioredoxin-like_fold"/>
</dbReference>
<proteinExistence type="predicted"/>
<evidence type="ECO:0000259" key="3">
    <source>
        <dbReference type="PROSITE" id="PS51352"/>
    </source>
</evidence>
<dbReference type="RefSeq" id="WP_102713782.1">
    <property type="nucleotide sequence ID" value="NZ_CABMLK010000001.1"/>
</dbReference>
<dbReference type="Pfam" id="PF13098">
    <property type="entry name" value="Thioredoxin_2"/>
    <property type="match status" value="1"/>
</dbReference>
<dbReference type="PANTHER" id="PTHR15337">
    <property type="entry name" value="ANTERIOR GRADIENT PROTEIN-RELATED"/>
    <property type="match status" value="1"/>
</dbReference>
<feature type="chain" id="PRO_5014731113" description="Thioredoxin domain-containing protein" evidence="2">
    <location>
        <begin position="20"/>
        <end position="321"/>
    </location>
</feature>
<feature type="signal peptide" evidence="2">
    <location>
        <begin position="1"/>
        <end position="19"/>
    </location>
</feature>
<keyword evidence="1 2" id="KW-0732">Signal</keyword>
<evidence type="ECO:0000256" key="2">
    <source>
        <dbReference type="SAM" id="SignalP"/>
    </source>
</evidence>
<protein>
    <recommendedName>
        <fullName evidence="3">Thioredoxin domain-containing protein</fullName>
    </recommendedName>
</protein>
<dbReference type="OrthoDB" id="9811036at2"/>
<gene>
    <name evidence="4" type="ORF">CXU22_06635</name>
</gene>
<evidence type="ECO:0000256" key="1">
    <source>
        <dbReference type="ARBA" id="ARBA00022729"/>
    </source>
</evidence>
<evidence type="ECO:0000313" key="5">
    <source>
        <dbReference type="Proteomes" id="UP000236000"/>
    </source>
</evidence>
<evidence type="ECO:0000313" key="4">
    <source>
        <dbReference type="EMBL" id="PNC18297.1"/>
    </source>
</evidence>
<accession>A0A2N8HEB7</accession>
<dbReference type="InterPro" id="IPR051099">
    <property type="entry name" value="AGR/TXD"/>
</dbReference>
<dbReference type="InterPro" id="IPR013766">
    <property type="entry name" value="Thioredoxin_domain"/>
</dbReference>
<organism evidence="4 5">
    <name type="scientific">Akkermansia muciniphila</name>
    <dbReference type="NCBI Taxonomy" id="239935"/>
    <lineage>
        <taxon>Bacteria</taxon>
        <taxon>Pseudomonadati</taxon>
        <taxon>Verrucomicrobiota</taxon>
        <taxon>Verrucomicrobiia</taxon>
        <taxon>Verrucomicrobiales</taxon>
        <taxon>Akkermansiaceae</taxon>
        <taxon>Akkermansia</taxon>
    </lineage>
</organism>
<dbReference type="PANTHER" id="PTHR15337:SF11">
    <property type="entry name" value="THIOREDOXIN DOMAIN-CONTAINING PROTEIN"/>
    <property type="match status" value="1"/>
</dbReference>
<dbReference type="AlphaFoldDB" id="A0A2N8HEB7"/>
<comment type="caution">
    <text evidence="4">The sequence shown here is derived from an EMBL/GenBank/DDBJ whole genome shotgun (WGS) entry which is preliminary data.</text>
</comment>
<dbReference type="EMBL" id="PJKA01000010">
    <property type="protein sequence ID" value="PNC18297.1"/>
    <property type="molecule type" value="Genomic_DNA"/>
</dbReference>
<dbReference type="PROSITE" id="PS51352">
    <property type="entry name" value="THIOREDOXIN_2"/>
    <property type="match status" value="1"/>
</dbReference>
<reference evidence="4 5" key="1">
    <citation type="journal article" date="2017" name="BMC Genomics">
        <title>Genome sequencing of 39 Akkermansia muciniphila isolates reveals its population structure, genomic and functional diverisity, and global distribution in mammalian gut microbiotas.</title>
        <authorList>
            <person name="Guo X."/>
            <person name="Li S."/>
            <person name="Zhang J."/>
            <person name="Wu F."/>
            <person name="Li X."/>
            <person name="Wu D."/>
            <person name="Zhang M."/>
            <person name="Ou Z."/>
            <person name="Jie Z."/>
            <person name="Yan Q."/>
            <person name="Li P."/>
            <person name="Yi J."/>
            <person name="Peng Y."/>
        </authorList>
    </citation>
    <scope>NUCLEOTIDE SEQUENCE [LARGE SCALE GENOMIC DNA]</scope>
    <source>
        <strain evidence="4 5">GP24</strain>
    </source>
</reference>
<dbReference type="SUPFAM" id="SSF52833">
    <property type="entry name" value="Thioredoxin-like"/>
    <property type="match status" value="1"/>
</dbReference>
<name>A0A2N8HEB7_9BACT</name>
<sequence>MIRQILPIVVAACVAPCFAAEGWITDMDAAKKQAAEQKKDLMIEFTGSDWCPPCMQLRANVFSKPDFQKEASKDFVLVELDYPRNKEQSKEMKAANDKLAQQYGVQGFPTIVYADASGKPFGGFVGGRSKEDVMKSMQDALKNKEALQAAEANVAKATTDEAKVAALMEVLKLAPQDYVDTFYGDVKAEIKKLDKDDKSGLKAADAHADQLKKEQKSVQDYLAGKLTDKTTPAEALQVVKAYPDRDKLLPETQQDLLMMEFGTYLNSTGDVDGAVLILDKVAELGPGSEAGQRAPRIKAGILANKDQIKAQIDAAKKAQSK</sequence>
<dbReference type="InterPro" id="IPR036249">
    <property type="entry name" value="Thioredoxin-like_sf"/>
</dbReference>
<dbReference type="Gene3D" id="3.40.30.10">
    <property type="entry name" value="Glutaredoxin"/>
    <property type="match status" value="1"/>
</dbReference>